<dbReference type="SMART" id="SM00043">
    <property type="entry name" value="CY"/>
    <property type="match status" value="1"/>
</dbReference>
<dbReference type="GO" id="GO:0031982">
    <property type="term" value="C:vesicle"/>
    <property type="evidence" value="ECO:0007669"/>
    <property type="project" value="TreeGrafter"/>
</dbReference>
<name>A0A023G8K7_AMBTT</name>
<dbReference type="InterPro" id="IPR018073">
    <property type="entry name" value="Prot_inh_cystat_CS"/>
</dbReference>
<dbReference type="GO" id="GO:0005615">
    <property type="term" value="C:extracellular space"/>
    <property type="evidence" value="ECO:0007669"/>
    <property type="project" value="TreeGrafter"/>
</dbReference>
<evidence type="ECO:0000259" key="8">
    <source>
        <dbReference type="SMART" id="SM00043"/>
    </source>
</evidence>
<dbReference type="GO" id="GO:0005737">
    <property type="term" value="C:cytoplasm"/>
    <property type="evidence" value="ECO:0007669"/>
    <property type="project" value="TreeGrafter"/>
</dbReference>
<keyword evidence="3" id="KW-0964">Secreted</keyword>
<keyword evidence="6 7" id="KW-0732">Signal</keyword>
<feature type="domain" description="Cystatin" evidence="8">
    <location>
        <begin position="29"/>
        <end position="135"/>
    </location>
</feature>
<dbReference type="AlphaFoldDB" id="A0A023G8K7"/>
<evidence type="ECO:0000256" key="2">
    <source>
        <dbReference type="ARBA" id="ARBA00009403"/>
    </source>
</evidence>
<evidence type="ECO:0000256" key="7">
    <source>
        <dbReference type="SAM" id="SignalP"/>
    </source>
</evidence>
<feature type="signal peptide" evidence="7">
    <location>
        <begin position="1"/>
        <end position="21"/>
    </location>
</feature>
<evidence type="ECO:0000256" key="1">
    <source>
        <dbReference type="ARBA" id="ARBA00004613"/>
    </source>
</evidence>
<dbReference type="PANTHER" id="PTHR46186:SF2">
    <property type="entry name" value="CYSTATIN"/>
    <property type="match status" value="1"/>
</dbReference>
<feature type="chain" id="PRO_5018634901" evidence="7">
    <location>
        <begin position="22"/>
        <end position="141"/>
    </location>
</feature>
<evidence type="ECO:0000256" key="4">
    <source>
        <dbReference type="ARBA" id="ARBA00022690"/>
    </source>
</evidence>
<dbReference type="PROSITE" id="PS00287">
    <property type="entry name" value="CYSTATIN"/>
    <property type="match status" value="1"/>
</dbReference>
<evidence type="ECO:0000313" key="9">
    <source>
        <dbReference type="EMBL" id="JAC30546.1"/>
    </source>
</evidence>
<reference evidence="9" key="1">
    <citation type="submission" date="2014-03" db="EMBL/GenBank/DDBJ databases">
        <title>The sialotranscriptome of Amblyomma triste, Amblyomma parvum and Amblyomma cajennense ticks, uncovered by 454-based RNA-seq.</title>
        <authorList>
            <person name="Garcia G.R."/>
            <person name="Gardinassi L.G."/>
            <person name="Ribeiro J.M."/>
            <person name="Anatriello E."/>
            <person name="Ferreira B.R."/>
            <person name="Moreira H.N."/>
            <person name="Mafra C."/>
            <person name="Olegario M.M."/>
            <person name="Szabo P.J."/>
            <person name="Miranda-Santos I.K."/>
            <person name="Maruyama S.R."/>
        </authorList>
    </citation>
    <scope>NUCLEOTIDE SEQUENCE</scope>
    <source>
        <strain evidence="9">Mato Grasso do Sul</strain>
        <tissue evidence="9">Salivary glands</tissue>
    </source>
</reference>
<evidence type="ECO:0000256" key="6">
    <source>
        <dbReference type="ARBA" id="ARBA00022729"/>
    </source>
</evidence>
<dbReference type="Pfam" id="PF00031">
    <property type="entry name" value="Cystatin"/>
    <property type="match status" value="1"/>
</dbReference>
<dbReference type="SUPFAM" id="SSF54403">
    <property type="entry name" value="Cystatin/monellin"/>
    <property type="match status" value="1"/>
</dbReference>
<dbReference type="CDD" id="cd00042">
    <property type="entry name" value="CY"/>
    <property type="match status" value="1"/>
</dbReference>
<dbReference type="EMBL" id="GBBM01004872">
    <property type="protein sequence ID" value="JAC30546.1"/>
    <property type="molecule type" value="mRNA"/>
</dbReference>
<dbReference type="GO" id="GO:0004869">
    <property type="term" value="F:cysteine-type endopeptidase inhibitor activity"/>
    <property type="evidence" value="ECO:0007669"/>
    <property type="project" value="UniProtKB-KW"/>
</dbReference>
<sequence>MASSFVLVAVFLGACAFMCCGAPQGPPIPVYGGWQKKTPVDNEQYKELAHFAVSKQVEGREFFDTVLEVTDVETQVVAGTNYRITFKIAESTCRVTETYSKETCLPKTRDVKSTCTAVITEPLNNERFVHSFTCGGAAASK</sequence>
<keyword evidence="4" id="KW-0646">Protease inhibitor</keyword>
<accession>A0A023G8K7</accession>
<evidence type="ECO:0000256" key="3">
    <source>
        <dbReference type="ARBA" id="ARBA00022525"/>
    </source>
</evidence>
<comment type="subcellular location">
    <subcellularLocation>
        <location evidence="1">Secreted</location>
    </subcellularLocation>
</comment>
<dbReference type="Gene3D" id="3.10.450.10">
    <property type="match status" value="1"/>
</dbReference>
<organism evidence="9">
    <name type="scientific">Amblyomma triste</name>
    <name type="common">Neotropical tick</name>
    <dbReference type="NCBI Taxonomy" id="251400"/>
    <lineage>
        <taxon>Eukaryota</taxon>
        <taxon>Metazoa</taxon>
        <taxon>Ecdysozoa</taxon>
        <taxon>Arthropoda</taxon>
        <taxon>Chelicerata</taxon>
        <taxon>Arachnida</taxon>
        <taxon>Acari</taxon>
        <taxon>Parasitiformes</taxon>
        <taxon>Ixodida</taxon>
        <taxon>Ixodoidea</taxon>
        <taxon>Ixodidae</taxon>
        <taxon>Amblyomminae</taxon>
        <taxon>Amblyomma</taxon>
    </lineage>
</organism>
<evidence type="ECO:0000256" key="5">
    <source>
        <dbReference type="ARBA" id="ARBA00022704"/>
    </source>
</evidence>
<keyword evidence="5" id="KW-0789">Thiol protease inhibitor</keyword>
<dbReference type="InterPro" id="IPR046350">
    <property type="entry name" value="Cystatin_sf"/>
</dbReference>
<proteinExistence type="evidence at transcript level"/>
<dbReference type="PANTHER" id="PTHR46186">
    <property type="entry name" value="CYSTATIN"/>
    <property type="match status" value="1"/>
</dbReference>
<dbReference type="InterPro" id="IPR000010">
    <property type="entry name" value="Cystatin_dom"/>
</dbReference>
<comment type="similarity">
    <text evidence="2">Belongs to the cystatin family.</text>
</comment>
<protein>
    <submittedName>
        <fullName evidence="9">Putative tick cistatins 1</fullName>
    </submittedName>
</protein>